<keyword evidence="11" id="KW-1185">Reference proteome</keyword>
<dbReference type="InterPro" id="IPR013785">
    <property type="entry name" value="Aldolase_TIM"/>
</dbReference>
<sequence>MTHPIVQIYEIQTPEEARKMIALGVDHIGSVVPSQKDRHDPVLQETVATVRKMGAVSSLIPLYNDTDAVLETLDEYRPHIVHFCDHLNSGRERSIEEALALQEAVRRRFPDIRIMRSIPIGRPGMADDQAVLVLAARLEPMSDLFLTDTVLSGTTGSGDTEQPVNGFVGITGLTCDWDVAAKLVTWSRIPVILAGGISPENVAAGVLQVGPFGVDSCTCTNAVDDTGRPIRFKKDPQRVEKLIAETCRAGDKG</sequence>
<evidence type="ECO:0000313" key="11">
    <source>
        <dbReference type="Proteomes" id="UP000427769"/>
    </source>
</evidence>
<dbReference type="InterPro" id="IPR011060">
    <property type="entry name" value="RibuloseP-bd_barrel"/>
</dbReference>
<dbReference type="KEGG" id="dwd:DSCW_10980"/>
<evidence type="ECO:0000256" key="3">
    <source>
        <dbReference type="ARBA" id="ARBA00012572"/>
    </source>
</evidence>
<dbReference type="PANTHER" id="PTHR42894:SF1">
    <property type="entry name" value="N-(5'-PHOSPHORIBOSYL)ANTHRANILATE ISOMERASE"/>
    <property type="match status" value="1"/>
</dbReference>
<proteinExistence type="predicted"/>
<dbReference type="Proteomes" id="UP000427769">
    <property type="component" value="Chromosome"/>
</dbReference>
<protein>
    <recommendedName>
        <fullName evidence="4">N-(5'-phosphoribosyl)anthranilate isomerase</fullName>
        <ecNumber evidence="3">5.3.1.24</ecNumber>
    </recommendedName>
</protein>
<evidence type="ECO:0000259" key="9">
    <source>
        <dbReference type="Pfam" id="PF00697"/>
    </source>
</evidence>
<evidence type="ECO:0000256" key="7">
    <source>
        <dbReference type="ARBA" id="ARBA00023141"/>
    </source>
</evidence>
<feature type="domain" description="N-(5'phosphoribosyl) anthranilate isomerase (PRAI)" evidence="9">
    <location>
        <begin position="168"/>
        <end position="215"/>
    </location>
</feature>
<evidence type="ECO:0000256" key="4">
    <source>
        <dbReference type="ARBA" id="ARBA00022272"/>
    </source>
</evidence>
<accession>A0A5K7Z2D1</accession>
<dbReference type="EMBL" id="AP021875">
    <property type="protein sequence ID" value="BBO73681.1"/>
    <property type="molecule type" value="Genomic_DNA"/>
</dbReference>
<evidence type="ECO:0000313" key="10">
    <source>
        <dbReference type="EMBL" id="BBO73681.1"/>
    </source>
</evidence>
<keyword evidence="7" id="KW-0057">Aromatic amino acid biosynthesis</keyword>
<dbReference type="AlphaFoldDB" id="A0A5K7Z2D1"/>
<dbReference type="Pfam" id="PF00697">
    <property type="entry name" value="PRAI"/>
    <property type="match status" value="1"/>
</dbReference>
<evidence type="ECO:0000256" key="2">
    <source>
        <dbReference type="ARBA" id="ARBA00004664"/>
    </source>
</evidence>
<evidence type="ECO:0000256" key="6">
    <source>
        <dbReference type="ARBA" id="ARBA00022822"/>
    </source>
</evidence>
<evidence type="ECO:0000256" key="5">
    <source>
        <dbReference type="ARBA" id="ARBA00022605"/>
    </source>
</evidence>
<dbReference type="InterPro" id="IPR044643">
    <property type="entry name" value="TrpF_fam"/>
</dbReference>
<evidence type="ECO:0000256" key="8">
    <source>
        <dbReference type="ARBA" id="ARBA00023235"/>
    </source>
</evidence>
<dbReference type="UniPathway" id="UPA00035">
    <property type="reaction ID" value="UER00042"/>
</dbReference>
<comment type="pathway">
    <text evidence="2">Amino-acid biosynthesis; L-tryptophan biosynthesis; L-tryptophan from chorismate: step 3/5.</text>
</comment>
<dbReference type="GO" id="GO:0000162">
    <property type="term" value="P:L-tryptophan biosynthetic process"/>
    <property type="evidence" value="ECO:0007669"/>
    <property type="project" value="UniProtKB-UniPathway"/>
</dbReference>
<dbReference type="SUPFAM" id="SSF51366">
    <property type="entry name" value="Ribulose-phoshate binding barrel"/>
    <property type="match status" value="1"/>
</dbReference>
<evidence type="ECO:0000256" key="1">
    <source>
        <dbReference type="ARBA" id="ARBA00001164"/>
    </source>
</evidence>
<name>A0A5K7Z2D1_9BACT</name>
<organism evidence="10 11">
    <name type="scientific">Desulfosarcina widdelii</name>
    <dbReference type="NCBI Taxonomy" id="947919"/>
    <lineage>
        <taxon>Bacteria</taxon>
        <taxon>Pseudomonadati</taxon>
        <taxon>Thermodesulfobacteriota</taxon>
        <taxon>Desulfobacteria</taxon>
        <taxon>Desulfobacterales</taxon>
        <taxon>Desulfosarcinaceae</taxon>
        <taxon>Desulfosarcina</taxon>
    </lineage>
</organism>
<dbReference type="GO" id="GO:0004640">
    <property type="term" value="F:phosphoribosylanthranilate isomerase activity"/>
    <property type="evidence" value="ECO:0007669"/>
    <property type="project" value="UniProtKB-EC"/>
</dbReference>
<dbReference type="InterPro" id="IPR001240">
    <property type="entry name" value="PRAI_dom"/>
</dbReference>
<reference evidence="10 11" key="1">
    <citation type="submission" date="2019-11" db="EMBL/GenBank/DDBJ databases">
        <title>Comparative genomics of hydrocarbon-degrading Desulfosarcina strains.</title>
        <authorList>
            <person name="Watanabe M."/>
            <person name="Kojima H."/>
            <person name="Fukui M."/>
        </authorList>
    </citation>
    <scope>NUCLEOTIDE SEQUENCE [LARGE SCALE GENOMIC DNA]</scope>
    <source>
        <strain evidence="10 11">PP31</strain>
    </source>
</reference>
<dbReference type="EC" id="5.3.1.24" evidence="3"/>
<gene>
    <name evidence="10" type="primary">trpF_1</name>
    <name evidence="10" type="ORF">DSCW_10980</name>
</gene>
<keyword evidence="6" id="KW-0822">Tryptophan biosynthesis</keyword>
<dbReference type="RefSeq" id="WP_170302141.1">
    <property type="nucleotide sequence ID" value="NZ_AP021875.1"/>
</dbReference>
<keyword evidence="8 10" id="KW-0413">Isomerase</keyword>
<dbReference type="Gene3D" id="3.20.20.70">
    <property type="entry name" value="Aldolase class I"/>
    <property type="match status" value="1"/>
</dbReference>
<keyword evidence="5" id="KW-0028">Amino-acid biosynthesis</keyword>
<dbReference type="PANTHER" id="PTHR42894">
    <property type="entry name" value="N-(5'-PHOSPHORIBOSYL)ANTHRANILATE ISOMERASE"/>
    <property type="match status" value="1"/>
</dbReference>
<comment type="catalytic activity">
    <reaction evidence="1">
        <text>N-(5-phospho-beta-D-ribosyl)anthranilate = 1-(2-carboxyphenylamino)-1-deoxy-D-ribulose 5-phosphate</text>
        <dbReference type="Rhea" id="RHEA:21540"/>
        <dbReference type="ChEBI" id="CHEBI:18277"/>
        <dbReference type="ChEBI" id="CHEBI:58613"/>
        <dbReference type="EC" id="5.3.1.24"/>
    </reaction>
</comment>